<evidence type="ECO:0000256" key="2">
    <source>
        <dbReference type="ARBA" id="ARBA00022670"/>
    </source>
</evidence>
<name>Q5BL90_XENTR</name>
<proteinExistence type="evidence at transcript level"/>
<dbReference type="EMBL" id="BC090560">
    <property type="protein sequence ID" value="AAH90560.1"/>
    <property type="molecule type" value="mRNA"/>
</dbReference>
<dbReference type="InterPro" id="IPR039417">
    <property type="entry name" value="Peptidase_C1A_papain-like"/>
</dbReference>
<dbReference type="FunFam" id="3.90.70.10:FF:000006">
    <property type="entry name" value="Cathepsin S"/>
    <property type="match status" value="1"/>
</dbReference>
<dbReference type="InterPro" id="IPR013201">
    <property type="entry name" value="Prot_inhib_I29"/>
</dbReference>
<feature type="domain" description="Peptidase C1A papain C-terminal" evidence="5">
    <location>
        <begin position="139"/>
        <end position="354"/>
    </location>
</feature>
<evidence type="ECO:0000256" key="4">
    <source>
        <dbReference type="ARBA" id="ARBA00022807"/>
    </source>
</evidence>
<reference evidence="7" key="1">
    <citation type="submission" date="2005-02" db="EMBL/GenBank/DDBJ databases">
        <authorList>
            <consortium name="NIH - Xenopus Gene Collection (XGC) project"/>
        </authorList>
    </citation>
    <scope>NUCLEOTIDE SEQUENCE [LARGE SCALE MRNA]</scope>
    <source>
        <tissue evidence="7">Whole body</tissue>
    </source>
</reference>
<sequence>VLVILQIQQIFSALASPFEKSTMGFYRQCLIGLFALLLTAHCEPDPSLDNHWRLWVQTHKKIYKNEGEELARRLIWEDTLKFIMLHNLEYSMGLHTYEVGMNHLGDMVAEEMTDKQMNFIPQVIANITDVPVEISKSSPPESIDWRNKNCVTSVKDQGSCIASWAFSSIGALECQNMKRRTGKLESLSVQNLLDCSQTYGNNGCKGGWVVSSFRYIIDNGIELESNYPYQGKDGKCSYTPVKKASVCTSYRQLPYGDEATLKQVVGLMGPVSVAIDASRKTFRMYKNGVYYDPNCSSSTPDHSVLVVGYGAEDGVEYWLVKNSWGTSFGDEGYIKMARNHHNNCGIANFGCFPVV</sequence>
<organism evidence="7">
    <name type="scientific">Xenopus tropicalis</name>
    <name type="common">Western clawed frog</name>
    <name type="synonym">Silurana tropicalis</name>
    <dbReference type="NCBI Taxonomy" id="8364"/>
    <lineage>
        <taxon>Eukaryota</taxon>
        <taxon>Metazoa</taxon>
        <taxon>Chordata</taxon>
        <taxon>Craniata</taxon>
        <taxon>Vertebrata</taxon>
        <taxon>Euteleostomi</taxon>
        <taxon>Amphibia</taxon>
        <taxon>Batrachia</taxon>
        <taxon>Anura</taxon>
        <taxon>Pipoidea</taxon>
        <taxon>Pipidae</taxon>
        <taxon>Xenopodinae</taxon>
        <taxon>Xenopus</taxon>
        <taxon>Silurana</taxon>
    </lineage>
</organism>
<dbReference type="InterPro" id="IPR000668">
    <property type="entry name" value="Peptidase_C1A_C"/>
</dbReference>
<gene>
    <name evidence="7" type="primary">LOC594890</name>
</gene>
<dbReference type="PANTHER" id="PTHR12411">
    <property type="entry name" value="CYSTEINE PROTEASE FAMILY C1-RELATED"/>
    <property type="match status" value="1"/>
</dbReference>
<dbReference type="Pfam" id="PF08246">
    <property type="entry name" value="Inhibitor_I29"/>
    <property type="match status" value="1"/>
</dbReference>
<dbReference type="DNASU" id="594890"/>
<feature type="domain" description="Cathepsin propeptide inhibitor" evidence="6">
    <location>
        <begin position="52"/>
        <end position="112"/>
    </location>
</feature>
<keyword evidence="2" id="KW-0645">Protease</keyword>
<evidence type="ECO:0000256" key="1">
    <source>
        <dbReference type="ARBA" id="ARBA00008455"/>
    </source>
</evidence>
<dbReference type="PRINTS" id="PR00705">
    <property type="entry name" value="PAPAIN"/>
</dbReference>
<dbReference type="SMART" id="SM00848">
    <property type="entry name" value="Inhibitor_I29"/>
    <property type="match status" value="1"/>
</dbReference>
<dbReference type="Pfam" id="PF00112">
    <property type="entry name" value="Peptidase_C1"/>
    <property type="match status" value="1"/>
</dbReference>
<dbReference type="KEGG" id="xtr:594890"/>
<dbReference type="SMART" id="SM00645">
    <property type="entry name" value="Pept_C1"/>
    <property type="match status" value="1"/>
</dbReference>
<dbReference type="SUPFAM" id="SSF54001">
    <property type="entry name" value="Cysteine proteinases"/>
    <property type="match status" value="1"/>
</dbReference>
<evidence type="ECO:0000313" key="7">
    <source>
        <dbReference type="EMBL" id="AAH90560.1"/>
    </source>
</evidence>
<dbReference type="InterPro" id="IPR025661">
    <property type="entry name" value="Pept_asp_AS"/>
</dbReference>
<evidence type="ECO:0000256" key="3">
    <source>
        <dbReference type="ARBA" id="ARBA00022801"/>
    </source>
</evidence>
<dbReference type="OrthoDB" id="190265at2759"/>
<dbReference type="InterPro" id="IPR013128">
    <property type="entry name" value="Peptidase_C1A"/>
</dbReference>
<dbReference type="InterPro" id="IPR038765">
    <property type="entry name" value="Papain-like_cys_pep_sf"/>
</dbReference>
<dbReference type="AlphaFoldDB" id="Q5BL90"/>
<evidence type="ECO:0000259" key="5">
    <source>
        <dbReference type="SMART" id="SM00645"/>
    </source>
</evidence>
<evidence type="ECO:0000259" key="6">
    <source>
        <dbReference type="SMART" id="SM00848"/>
    </source>
</evidence>
<feature type="non-terminal residue" evidence="7">
    <location>
        <position position="1"/>
    </location>
</feature>
<comment type="similarity">
    <text evidence="1">Belongs to the peptidase C1 family.</text>
</comment>
<protein>
    <submittedName>
        <fullName evidence="7">LOC594890 protein</fullName>
    </submittedName>
</protein>
<keyword evidence="3" id="KW-0378">Hydrolase</keyword>
<dbReference type="Gene3D" id="3.90.70.10">
    <property type="entry name" value="Cysteine proteinases"/>
    <property type="match status" value="1"/>
</dbReference>
<dbReference type="PROSITE" id="PS00640">
    <property type="entry name" value="THIOL_PROTEASE_ASN"/>
    <property type="match status" value="1"/>
</dbReference>
<accession>Q5BL90</accession>
<dbReference type="GO" id="GO:0006508">
    <property type="term" value="P:proteolysis"/>
    <property type="evidence" value="ECO:0007669"/>
    <property type="project" value="UniProtKB-KW"/>
</dbReference>
<keyword evidence="4" id="KW-0788">Thiol protease</keyword>
<dbReference type="GO" id="GO:0008234">
    <property type="term" value="F:cysteine-type peptidase activity"/>
    <property type="evidence" value="ECO:0007669"/>
    <property type="project" value="UniProtKB-KW"/>
</dbReference>
<dbReference type="CDD" id="cd02248">
    <property type="entry name" value="Peptidase_C1A"/>
    <property type="match status" value="1"/>
</dbReference>